<feature type="domain" description="Disease resistance R13L4/SHOC-2-like LRR" evidence="10">
    <location>
        <begin position="538"/>
        <end position="876"/>
    </location>
</feature>
<dbReference type="Gene3D" id="1.10.10.10">
    <property type="entry name" value="Winged helix-like DNA-binding domain superfamily/Winged helix DNA-binding domain"/>
    <property type="match status" value="1"/>
</dbReference>
<feature type="domain" description="Disease resistance protein winged helix" evidence="9">
    <location>
        <begin position="430"/>
        <end position="499"/>
    </location>
</feature>
<comment type="caution">
    <text evidence="11">The sequence shown here is derived from an EMBL/GenBank/DDBJ whole genome shotgun (WGS) entry which is preliminary data.</text>
</comment>
<evidence type="ECO:0000256" key="2">
    <source>
        <dbReference type="ARBA" id="ARBA00022614"/>
    </source>
</evidence>
<evidence type="ECO:0000259" key="9">
    <source>
        <dbReference type="Pfam" id="PF23559"/>
    </source>
</evidence>
<dbReference type="Gene3D" id="1.10.8.430">
    <property type="entry name" value="Helical domain of apoptotic protease-activating factors"/>
    <property type="match status" value="1"/>
</dbReference>
<gene>
    <name evidence="11" type="ORF">BUALT_Bualt10G0070100</name>
</gene>
<reference evidence="11" key="1">
    <citation type="submission" date="2019-10" db="EMBL/GenBank/DDBJ databases">
        <authorList>
            <person name="Zhang R."/>
            <person name="Pan Y."/>
            <person name="Wang J."/>
            <person name="Ma R."/>
            <person name="Yu S."/>
        </authorList>
    </citation>
    <scope>NUCLEOTIDE SEQUENCE</scope>
    <source>
        <strain evidence="11">LA-IB0</strain>
        <tissue evidence="11">Leaf</tissue>
    </source>
</reference>
<dbReference type="InterPro" id="IPR058922">
    <property type="entry name" value="WHD_DRP"/>
</dbReference>
<keyword evidence="4" id="KW-0547">Nucleotide-binding</keyword>
<evidence type="ECO:0000259" key="8">
    <source>
        <dbReference type="Pfam" id="PF18052"/>
    </source>
</evidence>
<dbReference type="InterPro" id="IPR032675">
    <property type="entry name" value="LRR_dom_sf"/>
</dbReference>
<dbReference type="GO" id="GO:0051607">
    <property type="term" value="P:defense response to virus"/>
    <property type="evidence" value="ECO:0007669"/>
    <property type="project" value="UniProtKB-ARBA"/>
</dbReference>
<evidence type="ECO:0000256" key="4">
    <source>
        <dbReference type="ARBA" id="ARBA00022741"/>
    </source>
</evidence>
<keyword evidence="3" id="KW-0677">Repeat</keyword>
<dbReference type="InterPro" id="IPR038005">
    <property type="entry name" value="RX-like_CC"/>
</dbReference>
<evidence type="ECO:0000256" key="3">
    <source>
        <dbReference type="ARBA" id="ARBA00022737"/>
    </source>
</evidence>
<dbReference type="EMBL" id="WHWC01000010">
    <property type="protein sequence ID" value="KAG8375147.1"/>
    <property type="molecule type" value="Genomic_DNA"/>
</dbReference>
<dbReference type="CDD" id="cd14798">
    <property type="entry name" value="RX-CC_like"/>
    <property type="match status" value="1"/>
</dbReference>
<dbReference type="Gene3D" id="3.80.10.10">
    <property type="entry name" value="Ribonuclease Inhibitor"/>
    <property type="match status" value="1"/>
</dbReference>
<dbReference type="Pfam" id="PF23598">
    <property type="entry name" value="LRR_14"/>
    <property type="match status" value="1"/>
</dbReference>
<keyword evidence="2" id="KW-0433">Leucine-rich repeat</keyword>
<feature type="domain" description="NB-ARC" evidence="7">
    <location>
        <begin position="166"/>
        <end position="347"/>
    </location>
</feature>
<evidence type="ECO:0000313" key="11">
    <source>
        <dbReference type="EMBL" id="KAG8375147.1"/>
    </source>
</evidence>
<comment type="similarity">
    <text evidence="1">Belongs to the disease resistance NB-LRR family.</text>
</comment>
<dbReference type="PANTHER" id="PTHR23155:SF1205">
    <property type="entry name" value="DISEASE RESISTANCE PROTEIN RPM1"/>
    <property type="match status" value="1"/>
</dbReference>
<evidence type="ECO:0000256" key="5">
    <source>
        <dbReference type="ARBA" id="ARBA00022821"/>
    </source>
</evidence>
<dbReference type="InterPro" id="IPR044974">
    <property type="entry name" value="Disease_R_plants"/>
</dbReference>
<feature type="domain" description="Disease resistance N-terminal" evidence="8">
    <location>
        <begin position="5"/>
        <end position="88"/>
    </location>
</feature>
<name>A0AAV6X3A0_9LAMI</name>
<evidence type="ECO:0000259" key="7">
    <source>
        <dbReference type="Pfam" id="PF00931"/>
    </source>
</evidence>
<accession>A0AAV6X3A0</accession>
<dbReference type="GO" id="GO:0005524">
    <property type="term" value="F:ATP binding"/>
    <property type="evidence" value="ECO:0007669"/>
    <property type="project" value="UniProtKB-KW"/>
</dbReference>
<dbReference type="PRINTS" id="PR00364">
    <property type="entry name" value="DISEASERSIST"/>
</dbReference>
<keyword evidence="6" id="KW-0067">ATP-binding</keyword>
<dbReference type="InterPro" id="IPR036388">
    <property type="entry name" value="WH-like_DNA-bd_sf"/>
</dbReference>
<keyword evidence="5" id="KW-0611">Plant defense</keyword>
<dbReference type="FunFam" id="3.40.50.300:FF:001091">
    <property type="entry name" value="Probable disease resistance protein At1g61300"/>
    <property type="match status" value="1"/>
</dbReference>
<dbReference type="Gene3D" id="1.20.5.4130">
    <property type="match status" value="1"/>
</dbReference>
<dbReference type="Pfam" id="PF18052">
    <property type="entry name" value="Rx_N"/>
    <property type="match status" value="1"/>
</dbReference>
<dbReference type="InterPro" id="IPR041118">
    <property type="entry name" value="Rx_N"/>
</dbReference>
<dbReference type="GO" id="GO:0043531">
    <property type="term" value="F:ADP binding"/>
    <property type="evidence" value="ECO:0007669"/>
    <property type="project" value="InterPro"/>
</dbReference>
<dbReference type="InterPro" id="IPR042197">
    <property type="entry name" value="Apaf_helical"/>
</dbReference>
<keyword evidence="12" id="KW-1185">Reference proteome</keyword>
<evidence type="ECO:0000313" key="12">
    <source>
        <dbReference type="Proteomes" id="UP000826271"/>
    </source>
</evidence>
<dbReference type="Pfam" id="PF23559">
    <property type="entry name" value="WHD_DRP"/>
    <property type="match status" value="1"/>
</dbReference>
<dbReference type="Gene3D" id="3.40.50.300">
    <property type="entry name" value="P-loop containing nucleotide triphosphate hydrolases"/>
    <property type="match status" value="1"/>
</dbReference>
<dbReference type="PANTHER" id="PTHR23155">
    <property type="entry name" value="DISEASE RESISTANCE PROTEIN RP"/>
    <property type="match status" value="1"/>
</dbReference>
<evidence type="ECO:0000256" key="6">
    <source>
        <dbReference type="ARBA" id="ARBA00022840"/>
    </source>
</evidence>
<dbReference type="InterPro" id="IPR002182">
    <property type="entry name" value="NB-ARC"/>
</dbReference>
<proteinExistence type="inferred from homology"/>
<dbReference type="InterPro" id="IPR027417">
    <property type="entry name" value="P-loop_NTPase"/>
</dbReference>
<evidence type="ECO:0000256" key="1">
    <source>
        <dbReference type="ARBA" id="ARBA00008894"/>
    </source>
</evidence>
<protein>
    <recommendedName>
        <fullName evidence="13">Disease resistance protein RPM1-like</fullName>
    </recommendedName>
</protein>
<dbReference type="Pfam" id="PF00931">
    <property type="entry name" value="NB-ARC"/>
    <property type="match status" value="1"/>
</dbReference>
<dbReference type="SUPFAM" id="SSF52540">
    <property type="entry name" value="P-loop containing nucleoside triphosphate hydrolases"/>
    <property type="match status" value="1"/>
</dbReference>
<sequence>MAETAVSLLFNQVSIWLQEERKLLGGLREEVEYICGEMGQMRAFLRVADAKEDSDPHLKEWVRQVREISYDTEDVLDRYMLRFAHHDAYGFSAFKKIYDLIKNLKARHQIASDIERIKLRVANVSNSQQMYKDMGPYSSSSLVTNTLYDGRGDALLLEEAEVVGFEKPKKQLLEWLRSTDYGLQVISVVGMAGLGKTTLVKKVYDNISMKMHFVHLVWITVSESFKVEHLLQDMINQLLDEIKQPPPQGLEDMNANGMREYVYNFLRNRNYVIVLDDIWRLDAWEAIRYAFPRSNTSGRGCIIITTRYNNIAKAASDESNGHVYSLEPLAAKEAKKLFYRKAFQGKQCPYYLNEISENILKRCEGLPLAIVVIGGLLHTKNNRIDEWELFNRSLCSELKEDNLKRIWTLLSLSFYDLPYYLKACFLYLGIFPEDQLLEKATVIRLWIAERFVEAKQGKTMEETAEGYLNELFNRSLIQVAETSNDGRPRNFHIHDLLREYIISKSLEQNMVVVHNQGRPDKIHNSISCTQQPCKFEYLRSLLFFGSVDSECGPILYKVLRSGCKLLKVLNLRKAPLEIIPNEVFKCYHLEYLSLRDTEVKLIPKAIGNLRKLETLDLKRSRVTELPIEILKLQRLQYLLVYRYKVDYGYIQFDNIQSFKAPYEIGKLLSLQKLCYIDAGSGVNGVKIVSEIGKLTELQRLCITKLKREDGLDLCSSLAKLTKLRSLCIYSIDESEVIDLQHSQSPPFTLSFLRTLVLQGCLERVPHWIPSLNALTDLRLRWSRLKEDPLQYLQGLPNLQVLSIHYAYEGEELSFKAGGFQKLKELSVTRLFGLRWMRVEKGSMARLNKMTVTNCKEMTEVPVGIEHLSEVEYVDFRDMAEEFVERLYEDKRIEGDRWKLKHVHGGVRVVNWEDDEWKVRLL</sequence>
<dbReference type="Proteomes" id="UP000826271">
    <property type="component" value="Unassembled WGS sequence"/>
</dbReference>
<dbReference type="FunFam" id="1.10.10.10:FF:000322">
    <property type="entry name" value="Probable disease resistance protein At1g63360"/>
    <property type="match status" value="1"/>
</dbReference>
<dbReference type="AlphaFoldDB" id="A0AAV6X3A0"/>
<dbReference type="GO" id="GO:0098542">
    <property type="term" value="P:defense response to other organism"/>
    <property type="evidence" value="ECO:0007669"/>
    <property type="project" value="TreeGrafter"/>
</dbReference>
<evidence type="ECO:0000259" key="10">
    <source>
        <dbReference type="Pfam" id="PF23598"/>
    </source>
</evidence>
<evidence type="ECO:0008006" key="13">
    <source>
        <dbReference type="Google" id="ProtNLM"/>
    </source>
</evidence>
<organism evidence="11 12">
    <name type="scientific">Buddleja alternifolia</name>
    <dbReference type="NCBI Taxonomy" id="168488"/>
    <lineage>
        <taxon>Eukaryota</taxon>
        <taxon>Viridiplantae</taxon>
        <taxon>Streptophyta</taxon>
        <taxon>Embryophyta</taxon>
        <taxon>Tracheophyta</taxon>
        <taxon>Spermatophyta</taxon>
        <taxon>Magnoliopsida</taxon>
        <taxon>eudicotyledons</taxon>
        <taxon>Gunneridae</taxon>
        <taxon>Pentapetalae</taxon>
        <taxon>asterids</taxon>
        <taxon>lamiids</taxon>
        <taxon>Lamiales</taxon>
        <taxon>Scrophulariaceae</taxon>
        <taxon>Buddlejeae</taxon>
        <taxon>Buddleja</taxon>
    </lineage>
</organism>
<dbReference type="InterPro" id="IPR055414">
    <property type="entry name" value="LRR_R13L4/SHOC2-like"/>
</dbReference>
<dbReference type="SUPFAM" id="SSF52058">
    <property type="entry name" value="L domain-like"/>
    <property type="match status" value="1"/>
</dbReference>